<dbReference type="EC" id="3.5.1.103" evidence="3"/>
<comment type="caution">
    <text evidence="3">The sequence shown here is derived from an EMBL/GenBank/DDBJ whole genome shotgun (WGS) entry which is preliminary data.</text>
</comment>
<dbReference type="RefSeq" id="WP_048470608.1">
    <property type="nucleotide sequence ID" value="NZ_JYNL01000023.1"/>
</dbReference>
<dbReference type="AlphaFoldDB" id="A0A0J6W5P5"/>
<keyword evidence="3" id="KW-0378">Hydrolase</keyword>
<keyword evidence="4" id="KW-1185">Reference proteome</keyword>
<gene>
    <name evidence="3" type="primary">mshB_1</name>
    <name evidence="3" type="ORF">MCHLDSM_03076</name>
</gene>
<dbReference type="SUPFAM" id="SSF102588">
    <property type="entry name" value="LmbE-like"/>
    <property type="match status" value="1"/>
</dbReference>
<feature type="region of interest" description="Disordered" evidence="2">
    <location>
        <begin position="1"/>
        <end position="24"/>
    </location>
</feature>
<reference evidence="3 4" key="1">
    <citation type="journal article" date="2015" name="Genome Biol. Evol.">
        <title>Characterization of Three Mycobacterium spp. with Potential Use in Bioremediation by Genome Sequencing and Comparative Genomics.</title>
        <authorList>
            <person name="Das S."/>
            <person name="Pettersson B.M."/>
            <person name="Behra P.R."/>
            <person name="Ramesh M."/>
            <person name="Dasgupta S."/>
            <person name="Bhattacharya A."/>
            <person name="Kirsebom L.A."/>
        </authorList>
    </citation>
    <scope>NUCLEOTIDE SEQUENCE [LARGE SCALE GENOMIC DNA]</scope>
    <source>
        <strain evidence="3 4">DSM 43826</strain>
    </source>
</reference>
<evidence type="ECO:0000313" key="3">
    <source>
        <dbReference type="EMBL" id="KMO76927.1"/>
    </source>
</evidence>
<evidence type="ECO:0000256" key="2">
    <source>
        <dbReference type="SAM" id="MobiDB-lite"/>
    </source>
</evidence>
<dbReference type="Proteomes" id="UP000036513">
    <property type="component" value="Unassembled WGS sequence"/>
</dbReference>
<sequence>MTAARVGNGARLSAQPVPDGGTPTQTWVDAGLQLPELDLTTCRELVVVGAHPDDETLGFGATAALLAESGVRAQIVSATDGGAAYPELSLLQRYRLEQTRREELRRAAGVLGLYAPVSLGLPDGQVAAHEQRLADLLVEILDGKPPGTWCAAPWRGDGHPDHEAVGRAAAVAVEQTGAVLVEYPVWMWHWARPGDTAVPWGRAHMTRLTEAALERKQRAARCFESQFTAPTPGGEPVLPPAVVHRLLTVGEVAFR</sequence>
<dbReference type="InterPro" id="IPR003737">
    <property type="entry name" value="GlcNAc_PI_deacetylase-related"/>
</dbReference>
<dbReference type="PANTHER" id="PTHR12993">
    <property type="entry name" value="N-ACETYLGLUCOSAMINYL-PHOSPHATIDYLINOSITOL DE-N-ACETYLASE-RELATED"/>
    <property type="match status" value="1"/>
</dbReference>
<dbReference type="Gene3D" id="3.40.50.10320">
    <property type="entry name" value="LmbE-like"/>
    <property type="match status" value="1"/>
</dbReference>
<dbReference type="InterPro" id="IPR024078">
    <property type="entry name" value="LmbE-like_dom_sf"/>
</dbReference>
<evidence type="ECO:0000313" key="4">
    <source>
        <dbReference type="Proteomes" id="UP000036513"/>
    </source>
</evidence>
<accession>A0A0J6W5P5</accession>
<dbReference type="STRING" id="37916.MCHLDSM_03076"/>
<dbReference type="GO" id="GO:0016137">
    <property type="term" value="P:glycoside metabolic process"/>
    <property type="evidence" value="ECO:0007669"/>
    <property type="project" value="UniProtKB-ARBA"/>
</dbReference>
<dbReference type="Pfam" id="PF02585">
    <property type="entry name" value="PIG-L"/>
    <property type="match status" value="1"/>
</dbReference>
<name>A0A0J6W5P5_9MYCO</name>
<protein>
    <submittedName>
        <fullName evidence="3">1D-myo-inositol 2-acetamido-2-deoxy-alpha-D-glucopyranoside deacetylase</fullName>
        <ecNumber evidence="3">3.5.1.103</ecNumber>
    </submittedName>
</protein>
<dbReference type="PATRIC" id="fig|37916.4.peg.3002"/>
<proteinExistence type="predicted"/>
<dbReference type="EMBL" id="JYNL01000023">
    <property type="protein sequence ID" value="KMO76927.1"/>
    <property type="molecule type" value="Genomic_DNA"/>
</dbReference>
<keyword evidence="1" id="KW-0862">Zinc</keyword>
<dbReference type="PANTHER" id="PTHR12993:SF11">
    <property type="entry name" value="N-ACETYLGLUCOSAMINYL-PHOSPHATIDYLINOSITOL DE-N-ACETYLASE"/>
    <property type="match status" value="1"/>
</dbReference>
<organism evidence="3 4">
    <name type="scientific">Mycolicibacterium chlorophenolicum</name>
    <dbReference type="NCBI Taxonomy" id="37916"/>
    <lineage>
        <taxon>Bacteria</taxon>
        <taxon>Bacillati</taxon>
        <taxon>Actinomycetota</taxon>
        <taxon>Actinomycetes</taxon>
        <taxon>Mycobacteriales</taxon>
        <taxon>Mycobacteriaceae</taxon>
        <taxon>Mycolicibacterium</taxon>
    </lineage>
</organism>
<dbReference type="SMR" id="A0A0J6W5P5"/>
<evidence type="ECO:0000256" key="1">
    <source>
        <dbReference type="ARBA" id="ARBA00022833"/>
    </source>
</evidence>
<dbReference type="GO" id="GO:0035595">
    <property type="term" value="F:N-acetylglucosaminylinositol deacetylase activity"/>
    <property type="evidence" value="ECO:0007669"/>
    <property type="project" value="UniProtKB-EC"/>
</dbReference>